<dbReference type="InterPro" id="IPR017703">
    <property type="entry name" value="YgfZ/GCV_T_CS"/>
</dbReference>
<dbReference type="NCBIfam" id="TIGR03317">
    <property type="entry name" value="ygfZ_signature"/>
    <property type="match status" value="1"/>
</dbReference>
<dbReference type="Gene3D" id="3.30.200.20">
    <property type="entry name" value="Phosphorylase Kinase, domain 1"/>
    <property type="match status" value="1"/>
</dbReference>
<dbReference type="Pfam" id="PF00069">
    <property type="entry name" value="Pkinase"/>
    <property type="match status" value="2"/>
</dbReference>
<dbReference type="PROSITE" id="PS00107">
    <property type="entry name" value="PROTEIN_KINASE_ATP"/>
    <property type="match status" value="1"/>
</dbReference>
<keyword evidence="9" id="KW-1133">Transmembrane helix</keyword>
<reference evidence="11 12" key="1">
    <citation type="submission" date="2016-04" db="EMBL/GenBank/DDBJ databases">
        <title>The genome of Intoshia linei affirms orthonectids as highly simplified spiralians.</title>
        <authorList>
            <person name="Mikhailov K.V."/>
            <person name="Slusarev G.S."/>
            <person name="Nikitin M.A."/>
            <person name="Logacheva M.D."/>
            <person name="Penin A."/>
            <person name="Aleoshin V."/>
            <person name="Panchin Y.V."/>
        </authorList>
    </citation>
    <scope>NUCLEOTIDE SEQUENCE [LARGE SCALE GENOMIC DNA]</scope>
    <source>
        <strain evidence="11">Intl2013</strain>
        <tissue evidence="11">Whole animal</tissue>
    </source>
</reference>
<dbReference type="Gene3D" id="2.40.30.160">
    <property type="match status" value="1"/>
</dbReference>
<evidence type="ECO:0000259" key="10">
    <source>
        <dbReference type="PROSITE" id="PS50011"/>
    </source>
</evidence>
<dbReference type="GO" id="GO:0005524">
    <property type="term" value="F:ATP binding"/>
    <property type="evidence" value="ECO:0007669"/>
    <property type="project" value="UniProtKB-UniRule"/>
</dbReference>
<comment type="caution">
    <text evidence="11">The sequence shown here is derived from an EMBL/GenBank/DDBJ whole genome shotgun (WGS) entry which is preliminary data.</text>
</comment>
<keyword evidence="3 11" id="KW-0418">Kinase</keyword>
<dbReference type="Proteomes" id="UP000078046">
    <property type="component" value="Unassembled WGS sequence"/>
</dbReference>
<evidence type="ECO:0000256" key="4">
    <source>
        <dbReference type="ARBA" id="ARBA00022840"/>
    </source>
</evidence>
<dbReference type="SUPFAM" id="SSF103025">
    <property type="entry name" value="Folate-binding domain"/>
    <property type="match status" value="1"/>
</dbReference>
<evidence type="ECO:0000256" key="2">
    <source>
        <dbReference type="ARBA" id="ARBA00022741"/>
    </source>
</evidence>
<dbReference type="EMBL" id="LWCA01000328">
    <property type="protein sequence ID" value="OAF69143.1"/>
    <property type="molecule type" value="Genomic_DNA"/>
</dbReference>
<proteinExistence type="predicted"/>
<evidence type="ECO:0000256" key="3">
    <source>
        <dbReference type="ARBA" id="ARBA00022777"/>
    </source>
</evidence>
<dbReference type="InterPro" id="IPR057460">
    <property type="entry name" value="CAF17_C"/>
</dbReference>
<keyword evidence="12" id="KW-1185">Reference proteome</keyword>
<keyword evidence="5" id="KW-0809">Transit peptide</keyword>
<dbReference type="InterPro" id="IPR027266">
    <property type="entry name" value="TrmE/GcvT-like"/>
</dbReference>
<evidence type="ECO:0000256" key="1">
    <source>
        <dbReference type="ARBA" id="ARBA00022679"/>
    </source>
</evidence>
<accession>A0A177B667</accession>
<dbReference type="GO" id="GO:0004674">
    <property type="term" value="F:protein serine/threonine kinase activity"/>
    <property type="evidence" value="ECO:0007669"/>
    <property type="project" value="TreeGrafter"/>
</dbReference>
<keyword evidence="9" id="KW-0472">Membrane</keyword>
<dbReference type="AlphaFoldDB" id="A0A177B667"/>
<dbReference type="InterPro" id="IPR017441">
    <property type="entry name" value="Protein_kinase_ATP_BS"/>
</dbReference>
<dbReference type="Gene3D" id="1.10.510.10">
    <property type="entry name" value="Transferase(Phosphotransferase) domain 1"/>
    <property type="match status" value="2"/>
</dbReference>
<feature type="compositionally biased region" description="Polar residues" evidence="8">
    <location>
        <begin position="66"/>
        <end position="76"/>
    </location>
</feature>
<evidence type="ECO:0000256" key="8">
    <source>
        <dbReference type="SAM" id="MobiDB-lite"/>
    </source>
</evidence>
<evidence type="ECO:0000256" key="6">
    <source>
        <dbReference type="ARBA" id="ARBA00039067"/>
    </source>
</evidence>
<feature type="region of interest" description="Disordered" evidence="8">
    <location>
        <begin position="66"/>
        <end position="87"/>
    </location>
</feature>
<dbReference type="OrthoDB" id="248923at2759"/>
<dbReference type="EC" id="2.7.11.34" evidence="6"/>
<dbReference type="PROSITE" id="PS50011">
    <property type="entry name" value="PROTEIN_KINASE_DOM"/>
    <property type="match status" value="1"/>
</dbReference>
<dbReference type="SUPFAM" id="SSF56112">
    <property type="entry name" value="Protein kinase-like (PK-like)"/>
    <property type="match status" value="1"/>
</dbReference>
<keyword evidence="9" id="KW-0812">Transmembrane</keyword>
<dbReference type="PANTHER" id="PTHR43289:SF6">
    <property type="entry name" value="SERINE_THREONINE-PROTEIN KINASE NEKL-3"/>
    <property type="match status" value="1"/>
</dbReference>
<name>A0A177B667_9BILA</name>
<gene>
    <name evidence="11" type="ORF">A3Q56_03080</name>
</gene>
<dbReference type="Gene3D" id="3.30.1360.120">
    <property type="entry name" value="Probable tRNA modification gtpase trme, domain 1"/>
    <property type="match status" value="1"/>
</dbReference>
<protein>
    <recommendedName>
        <fullName evidence="6">NEK6-subfamily protein kinase</fullName>
        <ecNumber evidence="6">2.7.11.34</ecNumber>
    </recommendedName>
</protein>
<keyword evidence="1" id="KW-0808">Transferase</keyword>
<keyword evidence="4 7" id="KW-0067">ATP-binding</keyword>
<feature type="domain" description="Protein kinase" evidence="10">
    <location>
        <begin position="102"/>
        <end position="334"/>
    </location>
</feature>
<evidence type="ECO:0000256" key="7">
    <source>
        <dbReference type="PROSITE-ProRule" id="PRU10141"/>
    </source>
</evidence>
<evidence type="ECO:0000256" key="5">
    <source>
        <dbReference type="ARBA" id="ARBA00022946"/>
    </source>
</evidence>
<organism evidence="11 12">
    <name type="scientific">Intoshia linei</name>
    <dbReference type="NCBI Taxonomy" id="1819745"/>
    <lineage>
        <taxon>Eukaryota</taxon>
        <taxon>Metazoa</taxon>
        <taxon>Spiralia</taxon>
        <taxon>Lophotrochozoa</taxon>
        <taxon>Mesozoa</taxon>
        <taxon>Orthonectida</taxon>
        <taxon>Rhopaluridae</taxon>
        <taxon>Intoshia</taxon>
    </lineage>
</organism>
<feature type="transmembrane region" description="Helical" evidence="9">
    <location>
        <begin position="34"/>
        <end position="58"/>
    </location>
</feature>
<evidence type="ECO:0000256" key="9">
    <source>
        <dbReference type="SAM" id="Phobius"/>
    </source>
</evidence>
<feature type="binding site" evidence="7">
    <location>
        <position position="131"/>
    </location>
    <ligand>
        <name>ATP</name>
        <dbReference type="ChEBI" id="CHEBI:30616"/>
    </ligand>
</feature>
<dbReference type="InterPro" id="IPR011009">
    <property type="entry name" value="Kinase-like_dom_sf"/>
</dbReference>
<evidence type="ECO:0000313" key="12">
    <source>
        <dbReference type="Proteomes" id="UP000078046"/>
    </source>
</evidence>
<evidence type="ECO:0000313" key="11">
    <source>
        <dbReference type="EMBL" id="OAF69143.1"/>
    </source>
</evidence>
<dbReference type="Pfam" id="PF25455">
    <property type="entry name" value="Beta-barrel_CAF17_C"/>
    <property type="match status" value="1"/>
</dbReference>
<sequence length="595" mass="69958">MCRRICLELLLFEYFRFNQYDNLLVFKYIKWHCLVLLLLFYKRDFLYIILYIISIYHFDLQTSMSQSPNKPNSSYAMTPWPTDENDDRNDADMSMYANIDNLKMGKKIGQGQFSVVYRSKCSVNSKNVALKKIQIFEMVDAKARADCIKEIDLLKQLKHPNIIKYLASFIYNDELNIVLELADAGDLSKMIKHFKKQKRLIPEKIVWKYFIQICSALEHMHSKRIMHRVGTPYYMSPERIHETGYNFQSDVWSLGCLLYEMAALHSPFYGEKMNLYSLCQKIEKGDYPPLSDNYSNDLRNLVRKCLHSEPTKRPNITQVSKTAIAIKSGLYKWMQSTIANDINTIDTKNCIHTLILDPKGHTKFDAFLFKSDSEQKKLYMDVDKSQTGQIINYLNRYNLRKTITFTDVSNKYSAYWSLENDNSFEIDPRIKEMGFRKIETIKTSKIGDSIYRNHRHCIGIAEGPELKKTVPIIYNFDWLQSMSNTKGCYIGQEMVNRTMVQAIVRKRLVPIKIEKSNKPPYIGNYIRNDKGEDIGRITSYHEPHALAVLRLNNVTKKLFVFNKDLNSITHQTHFRVPQWWKIQQDNFLKNINLKF</sequence>
<keyword evidence="2 7" id="KW-0547">Nucleotide-binding</keyword>
<dbReference type="InterPro" id="IPR000719">
    <property type="entry name" value="Prot_kinase_dom"/>
</dbReference>
<dbReference type="PANTHER" id="PTHR43289">
    <property type="entry name" value="MITOGEN-ACTIVATED PROTEIN KINASE KINASE KINASE 20-RELATED"/>
    <property type="match status" value="1"/>
</dbReference>